<evidence type="ECO:0000313" key="1">
    <source>
        <dbReference type="EMBL" id="MEZ0473531.1"/>
    </source>
</evidence>
<dbReference type="RefSeq" id="WP_370562287.1">
    <property type="nucleotide sequence ID" value="NZ_JBFWIB010000001.1"/>
</dbReference>
<keyword evidence="2" id="KW-1185">Reference proteome</keyword>
<protein>
    <submittedName>
        <fullName evidence="1">STAS/SEC14 domain-containing protein</fullName>
    </submittedName>
</protein>
<gene>
    <name evidence="1" type="ORF">AB6713_02735</name>
</gene>
<reference evidence="1 2" key="1">
    <citation type="submission" date="2024-07" db="EMBL/GenBank/DDBJ databases">
        <title>Luteimonas salilacus sp. nov., isolated from the shore soil of Salt Lake in Tibet of China.</title>
        <authorList>
            <person name="Zhang X."/>
            <person name="Li A."/>
        </authorList>
    </citation>
    <scope>NUCLEOTIDE SEQUENCE [LARGE SCALE GENOMIC DNA]</scope>
    <source>
        <strain evidence="1 2">B3-2-R+30</strain>
    </source>
</reference>
<dbReference type="EMBL" id="JBFWIC010000002">
    <property type="protein sequence ID" value="MEZ0473531.1"/>
    <property type="molecule type" value="Genomic_DNA"/>
</dbReference>
<accession>A0ABV4HLC4</accession>
<dbReference type="InterPro" id="IPR036513">
    <property type="entry name" value="STAS_dom_sf"/>
</dbReference>
<proteinExistence type="predicted"/>
<dbReference type="Proteomes" id="UP001566331">
    <property type="component" value="Unassembled WGS sequence"/>
</dbReference>
<comment type="caution">
    <text evidence="1">The sequence shown here is derived from an EMBL/GenBank/DDBJ whole genome shotgun (WGS) entry which is preliminary data.</text>
</comment>
<dbReference type="SUPFAM" id="SSF52091">
    <property type="entry name" value="SpoIIaa-like"/>
    <property type="match status" value="1"/>
</dbReference>
<dbReference type="Pfam" id="PF11964">
    <property type="entry name" value="SpoIIAA-like"/>
    <property type="match status" value="1"/>
</dbReference>
<dbReference type="InterPro" id="IPR038396">
    <property type="entry name" value="SpoIIAA-like_sf"/>
</dbReference>
<organism evidence="1 2">
    <name type="scientific">Luteimonas salinilitoris</name>
    <dbReference type="NCBI Taxonomy" id="3237697"/>
    <lineage>
        <taxon>Bacteria</taxon>
        <taxon>Pseudomonadati</taxon>
        <taxon>Pseudomonadota</taxon>
        <taxon>Gammaproteobacteria</taxon>
        <taxon>Lysobacterales</taxon>
        <taxon>Lysobacteraceae</taxon>
        <taxon>Luteimonas</taxon>
    </lineage>
</organism>
<dbReference type="Gene3D" id="3.40.50.10600">
    <property type="entry name" value="SpoIIaa-like domains"/>
    <property type="match status" value="1"/>
</dbReference>
<sequence length="128" mass="14232">MIEILPAPPHVAAFHFSGQLDGDDYDRCIAYIEARLAEYRRIGLYVDMSGFTGMTAKALGKDLRYGLGKFGEYDRFARGAVITEKNWLGKVSEFAGKFFPGTEIRTFTPGDQQTALQWAADISPQDDA</sequence>
<name>A0ABV4HLC4_9GAMM</name>
<dbReference type="InterPro" id="IPR021866">
    <property type="entry name" value="SpoIIAA-like"/>
</dbReference>
<evidence type="ECO:0000313" key="2">
    <source>
        <dbReference type="Proteomes" id="UP001566331"/>
    </source>
</evidence>